<dbReference type="GO" id="GO:0016192">
    <property type="term" value="P:vesicle-mediated transport"/>
    <property type="evidence" value="ECO:0007669"/>
    <property type="project" value="UniProtKB-ARBA"/>
</dbReference>
<feature type="repeat" description="TPR" evidence="1">
    <location>
        <begin position="311"/>
        <end position="344"/>
    </location>
</feature>
<dbReference type="KEGG" id="bcac:CGC64_14850"/>
<reference evidence="6 7" key="1">
    <citation type="submission" date="2015-09" db="EMBL/GenBank/DDBJ databases">
        <authorList>
            <consortium name="Pathogen Informatics"/>
        </authorList>
    </citation>
    <scope>NUCLEOTIDE SEQUENCE [LARGE SCALE GENOMIC DNA]</scope>
    <source>
        <strain evidence="2 6">2789STDY5834880</strain>
        <strain evidence="3 7">2789STDY5834946</strain>
    </source>
</reference>
<dbReference type="InterPro" id="IPR015374">
    <property type="entry name" value="ChAPs"/>
</dbReference>
<evidence type="ECO:0000313" key="6">
    <source>
        <dbReference type="Proteomes" id="UP000095657"/>
    </source>
</evidence>
<dbReference type="STRING" id="47678.ERS852494_03958"/>
<dbReference type="Pfam" id="PF13181">
    <property type="entry name" value="TPR_8"/>
    <property type="match status" value="3"/>
</dbReference>
<evidence type="ECO:0000313" key="4">
    <source>
        <dbReference type="EMBL" id="KAA5459094.1"/>
    </source>
</evidence>
<dbReference type="GO" id="GO:0032991">
    <property type="term" value="C:protein-containing complex"/>
    <property type="evidence" value="ECO:0007669"/>
    <property type="project" value="UniProtKB-ARBA"/>
</dbReference>
<dbReference type="EMBL" id="VVYP01000035">
    <property type="protein sequence ID" value="KAA5459094.1"/>
    <property type="molecule type" value="Genomic_DNA"/>
</dbReference>
<gene>
    <name evidence="2" type="ORF">ERS852494_03958</name>
    <name evidence="3" type="ORF">ERS852558_04188</name>
    <name evidence="4" type="ORF">F2Y36_20210</name>
    <name evidence="5" type="ORF">F2Y39_21625</name>
</gene>
<dbReference type="Proteomes" id="UP000095725">
    <property type="component" value="Unassembled WGS sequence"/>
</dbReference>
<dbReference type="AlphaFoldDB" id="A0A174X860"/>
<dbReference type="EMBL" id="CZBL01000023">
    <property type="protein sequence ID" value="CUQ52715.1"/>
    <property type="molecule type" value="Genomic_DNA"/>
</dbReference>
<dbReference type="SUPFAM" id="SSF48452">
    <property type="entry name" value="TPR-like"/>
    <property type="match status" value="3"/>
</dbReference>
<proteinExistence type="predicted"/>
<evidence type="ECO:0000313" key="9">
    <source>
        <dbReference type="Proteomes" id="UP000475905"/>
    </source>
</evidence>
<organism evidence="3 7">
    <name type="scientific">Bacteroides caccae</name>
    <dbReference type="NCBI Taxonomy" id="47678"/>
    <lineage>
        <taxon>Bacteria</taxon>
        <taxon>Pseudomonadati</taxon>
        <taxon>Bacteroidota</taxon>
        <taxon>Bacteroidia</taxon>
        <taxon>Bacteroidales</taxon>
        <taxon>Bacteroidaceae</taxon>
        <taxon>Bacteroides</taxon>
    </lineage>
</organism>
<protein>
    <submittedName>
        <fullName evidence="3">Tetratricopeptide repeat</fullName>
    </submittedName>
</protein>
<sequence length="481" mass="55582">MGRKNSPSAKKELTEIIQRYEAAKAEKRQLYLDGDQLADIADWYATERKFNDAQEVINYGLQLHPGNTGLLIEQAFLYLDTQKLSKAKEVANSITETYDSEVKMLKAELLLNEGKLEEAQQLINTIEDTDDLASIIEIVYLYMDMGYPEAAKEWIDKGQDQYGEEEDFIVLQADYLGATQHMKEAIECFDKLIDIAPYNPSYWMGLAKCYFMSEDINKTIETCDFALAADDKYGEAYAYKAHSFFYLNNPDSAIENYEKAIEYKAIPPELGYMFMGMSYATKEDWEKTEECCNQVIRIFEENGDSGSILLIDTYTTKANAVAKMGRYKEAHQLCKKAKEINPDEGLIFLTEGKVYLEEDIEKKATQAFKKAAKTSTGPEMWYMIGTAYSEHNYMYEAKENYEKAYKINPKYEDLPERLSVISIMTDDLDGFLKYNKDCERPFREETIQQLLNGPDHRKEDEPILKEIMKRLKEEKENNKSN</sequence>
<dbReference type="GO" id="GO:0005737">
    <property type="term" value="C:cytoplasm"/>
    <property type="evidence" value="ECO:0007669"/>
    <property type="project" value="UniProtKB-ARBA"/>
</dbReference>
<evidence type="ECO:0000313" key="2">
    <source>
        <dbReference type="EMBL" id="CUQ10290.1"/>
    </source>
</evidence>
<dbReference type="Gene3D" id="1.25.40.10">
    <property type="entry name" value="Tetratricopeptide repeat domain"/>
    <property type="match status" value="3"/>
</dbReference>
<dbReference type="RefSeq" id="WP_005678177.1">
    <property type="nucleotide sequence ID" value="NZ_CAXSJX010000029.1"/>
</dbReference>
<dbReference type="SMART" id="SM00028">
    <property type="entry name" value="TPR"/>
    <property type="match status" value="6"/>
</dbReference>
<dbReference type="Proteomes" id="UP000475905">
    <property type="component" value="Unassembled WGS sequence"/>
</dbReference>
<dbReference type="Proteomes" id="UP000427825">
    <property type="component" value="Unassembled WGS sequence"/>
</dbReference>
<dbReference type="EMBL" id="CZAI01000012">
    <property type="protein sequence ID" value="CUQ10290.1"/>
    <property type="molecule type" value="Genomic_DNA"/>
</dbReference>
<keyword evidence="1" id="KW-0802">TPR repeat</keyword>
<feature type="repeat" description="TPR" evidence="1">
    <location>
        <begin position="378"/>
        <end position="411"/>
    </location>
</feature>
<evidence type="ECO:0000313" key="7">
    <source>
        <dbReference type="Proteomes" id="UP000095725"/>
    </source>
</evidence>
<evidence type="ECO:0000256" key="1">
    <source>
        <dbReference type="PROSITE-ProRule" id="PRU00339"/>
    </source>
</evidence>
<dbReference type="PANTHER" id="PTHR12558">
    <property type="entry name" value="CELL DIVISION CYCLE 16,23,27"/>
    <property type="match status" value="1"/>
</dbReference>
<dbReference type="Proteomes" id="UP000095657">
    <property type="component" value="Unassembled WGS sequence"/>
</dbReference>
<name>A0A174X860_9BACE</name>
<dbReference type="InterPro" id="IPR011990">
    <property type="entry name" value="TPR-like_helical_dom_sf"/>
</dbReference>
<evidence type="ECO:0000313" key="8">
    <source>
        <dbReference type="Proteomes" id="UP000427825"/>
    </source>
</evidence>
<accession>A0A174X860</accession>
<evidence type="ECO:0000313" key="5">
    <source>
        <dbReference type="EMBL" id="KAA5470651.1"/>
    </source>
</evidence>
<dbReference type="PROSITE" id="PS50005">
    <property type="entry name" value="TPR"/>
    <property type="match status" value="2"/>
</dbReference>
<dbReference type="Pfam" id="PF14559">
    <property type="entry name" value="TPR_19"/>
    <property type="match status" value="1"/>
</dbReference>
<reference evidence="8 9" key="2">
    <citation type="journal article" date="2019" name="Nat. Med.">
        <title>A library of human gut bacterial isolates paired with longitudinal multiomics data enables mechanistic microbiome research.</title>
        <authorList>
            <person name="Poyet M."/>
            <person name="Groussin M."/>
            <person name="Gibbons S.M."/>
            <person name="Avila-Pacheco J."/>
            <person name="Jiang X."/>
            <person name="Kearney S.M."/>
            <person name="Perrotta A.R."/>
            <person name="Berdy B."/>
            <person name="Zhao S."/>
            <person name="Lieberman T.D."/>
            <person name="Swanson P.K."/>
            <person name="Smith M."/>
            <person name="Roesemann S."/>
            <person name="Alexander J.E."/>
            <person name="Rich S.A."/>
            <person name="Livny J."/>
            <person name="Vlamakis H."/>
            <person name="Clish C."/>
            <person name="Bullock K."/>
            <person name="Deik A."/>
            <person name="Scott J."/>
            <person name="Pierce K.A."/>
            <person name="Xavier R.J."/>
            <person name="Alm E.J."/>
        </authorList>
    </citation>
    <scope>NUCLEOTIDE SEQUENCE [LARGE SCALE GENOMIC DNA]</scope>
    <source>
        <strain evidence="5 8">BIOML-A25</strain>
        <strain evidence="4 9">BIOML-A31</strain>
    </source>
</reference>
<dbReference type="InterPro" id="IPR019734">
    <property type="entry name" value="TPR_rpt"/>
</dbReference>
<evidence type="ECO:0000313" key="3">
    <source>
        <dbReference type="EMBL" id="CUQ52715.1"/>
    </source>
</evidence>
<dbReference type="EMBL" id="VVYJ01000020">
    <property type="protein sequence ID" value="KAA5470651.1"/>
    <property type="molecule type" value="Genomic_DNA"/>
</dbReference>
<dbReference type="GO" id="GO:0012505">
    <property type="term" value="C:endomembrane system"/>
    <property type="evidence" value="ECO:0007669"/>
    <property type="project" value="UniProtKB-ARBA"/>
</dbReference>
<dbReference type="Pfam" id="PF09295">
    <property type="entry name" value="ChAPs"/>
    <property type="match status" value="1"/>
</dbReference>
<dbReference type="PANTHER" id="PTHR12558:SF13">
    <property type="entry name" value="CELL DIVISION CYCLE PROTEIN 27 HOMOLOG"/>
    <property type="match status" value="1"/>
</dbReference>